<proteinExistence type="predicted"/>
<sequence length="537" mass="57024">MKMKRIVHYILALTLLSGIVSCDNPLKDFNLLISTEVIKHSTTLEVLDTNGQPVNATIKLLGGDTQDIYNISGYKDFKLVSNLVNFGVDPKREPTAVEPIRFQVEIAATGYITQVVDVTISDANNGIMHIRLAKPVTVPDGAVVVNKTFGIDASGALPTESKIEVAGEEGVNIDITIPQGTQFIGADGKVIVGKALTVSATGFDPQDPDALALFPGGRYQADGVTLANGSSASGTFNPAATTTINMVIDGVPVRQFSKPIAIEMEISEGFTLGNGAPLTAGTILSTFSNSAYDPTWTHEQDTPIKSSGSGYSVAFQVSHLTTFLAGEFRESCAPVSIINFSADWIEQGFTYPVNVEAVQNGLVIASRTYSISSDTKSIGMDYLPASGVQIVVRSTVNNSIIAQTALAACGSATNITIPNPNPVVEPKVTLQLYVRCPDKTDPITLLPTFQLYYRVAGTGAFQYLGAVHNGFISTSLLKSDGTKYDFRAVWKERTKTVNAKSVQADNSGTVGIKPGDILGEKAGATNLGILIEECNKL</sequence>
<keyword evidence="3" id="KW-1185">Reference proteome</keyword>
<feature type="signal peptide" evidence="1">
    <location>
        <begin position="1"/>
        <end position="22"/>
    </location>
</feature>
<dbReference type="EMBL" id="FXAU01000007">
    <property type="protein sequence ID" value="SMG47473.1"/>
    <property type="molecule type" value="Genomic_DNA"/>
</dbReference>
<name>A0A1X7L242_9SPHI</name>
<reference evidence="2 3" key="1">
    <citation type="submission" date="2017-04" db="EMBL/GenBank/DDBJ databases">
        <authorList>
            <person name="Afonso C.L."/>
            <person name="Miller P.J."/>
            <person name="Scott M.A."/>
            <person name="Spackman E."/>
            <person name="Goraichik I."/>
            <person name="Dimitrov K.M."/>
            <person name="Suarez D.L."/>
            <person name="Swayne D.E."/>
        </authorList>
    </citation>
    <scope>NUCLEOTIDE SEQUENCE [LARGE SCALE GENOMIC DNA]</scope>
    <source>
        <strain evidence="2 3">DSM 22418</strain>
    </source>
</reference>
<accession>A0A1X7L242</accession>
<protein>
    <submittedName>
        <fullName evidence="2">Uncharacterized protein</fullName>
    </submittedName>
</protein>
<evidence type="ECO:0000313" key="3">
    <source>
        <dbReference type="Proteomes" id="UP000192980"/>
    </source>
</evidence>
<gene>
    <name evidence="2" type="ORF">SAMN05660862_3440</name>
</gene>
<organism evidence="2 3">
    <name type="scientific">Sphingobacterium psychroaquaticum</name>
    <dbReference type="NCBI Taxonomy" id="561061"/>
    <lineage>
        <taxon>Bacteria</taxon>
        <taxon>Pseudomonadati</taxon>
        <taxon>Bacteroidota</taxon>
        <taxon>Sphingobacteriia</taxon>
        <taxon>Sphingobacteriales</taxon>
        <taxon>Sphingobacteriaceae</taxon>
        <taxon>Sphingobacterium</taxon>
    </lineage>
</organism>
<keyword evidence="1" id="KW-0732">Signal</keyword>
<dbReference type="Proteomes" id="UP000192980">
    <property type="component" value="Unassembled WGS sequence"/>
</dbReference>
<evidence type="ECO:0000313" key="2">
    <source>
        <dbReference type="EMBL" id="SMG47473.1"/>
    </source>
</evidence>
<dbReference type="STRING" id="561061.SAMN05660862_3440"/>
<dbReference type="AlphaFoldDB" id="A0A1X7L242"/>
<feature type="chain" id="PRO_5012891743" evidence="1">
    <location>
        <begin position="23"/>
        <end position="537"/>
    </location>
</feature>
<dbReference type="PROSITE" id="PS51257">
    <property type="entry name" value="PROKAR_LIPOPROTEIN"/>
    <property type="match status" value="1"/>
</dbReference>
<evidence type="ECO:0000256" key="1">
    <source>
        <dbReference type="SAM" id="SignalP"/>
    </source>
</evidence>